<name>A0ABS5JX07_9BACT</name>
<organism evidence="1 2">
    <name type="scientific">Carboxylicivirga linearis</name>
    <dbReference type="NCBI Taxonomy" id="1628157"/>
    <lineage>
        <taxon>Bacteria</taxon>
        <taxon>Pseudomonadati</taxon>
        <taxon>Bacteroidota</taxon>
        <taxon>Bacteroidia</taxon>
        <taxon>Marinilabiliales</taxon>
        <taxon>Marinilabiliaceae</taxon>
        <taxon>Carboxylicivirga</taxon>
    </lineage>
</organism>
<proteinExistence type="predicted"/>
<reference evidence="1 2" key="1">
    <citation type="journal article" date="2015" name="Int. J. Syst. Evol. Microbiol.">
        <title>Carboxylicivirga linearis sp. nov., isolated from a sea cucumber culture pond.</title>
        <authorList>
            <person name="Wang F.Q."/>
            <person name="Zhou Y.X."/>
            <person name="Lin X.Z."/>
            <person name="Chen G.J."/>
            <person name="Du Z.J."/>
        </authorList>
    </citation>
    <scope>NUCLEOTIDE SEQUENCE [LARGE SCALE GENOMIC DNA]</scope>
    <source>
        <strain evidence="1 2">FB218</strain>
    </source>
</reference>
<gene>
    <name evidence="1" type="ORF">KEM10_14220</name>
</gene>
<sequence length="503" mass="59166">MDALVQLINTFSKNDVSDFSAFIHRMKKKEGRKDLQLFQLLYKNKEADSGEIINHLYPDGNKEAYHALRKKLYKHLNDFIYHKQIRNDYTLESQINAQVSMARYLKEHNITTTAWKYLQKAENMAVSAEHFALANNIISLQLDMPLKDLNQDLRKLLVRKQNYLRLAVEDENADTAYKIIKHLHREAKISKEEVDLEKEVEWIFDEYQLNKALSNRPSVVYKLMSILRSVAASNKDYYHFEPILVSYYSQIDKEAAQKKSNRVMLARLQYMVAHTLFRNKKFAESIKYLKILRETLRLLVKTEYARMLPKLTQLYGANLFFTGKIAEAIRVVDANFTEKLSIQQEESLNLKLNQSIYHFFNRDYGQAAKLLASIGHSNAWCAKFAGIEWVVKKDLLDIFIQFELGHYEIASNRVRALLRQRALFKNHQQYERVEVFIKLIGKIVEDPEVAKSEIFYDEVEESFDWQPIAEEDLHASVFYAWLKAKLQGRDCYEVLLELISIYQ</sequence>
<accession>A0ABS5JX07</accession>
<evidence type="ECO:0000313" key="1">
    <source>
        <dbReference type="EMBL" id="MBS2099447.1"/>
    </source>
</evidence>
<keyword evidence="2" id="KW-1185">Reference proteome</keyword>
<protein>
    <submittedName>
        <fullName evidence="1">Uncharacterized protein</fullName>
    </submittedName>
</protein>
<dbReference type="EMBL" id="JAGUCO010000011">
    <property type="protein sequence ID" value="MBS2099447.1"/>
    <property type="molecule type" value="Genomic_DNA"/>
</dbReference>
<dbReference type="Proteomes" id="UP000708576">
    <property type="component" value="Unassembled WGS sequence"/>
</dbReference>
<comment type="caution">
    <text evidence="1">The sequence shown here is derived from an EMBL/GenBank/DDBJ whole genome shotgun (WGS) entry which is preliminary data.</text>
</comment>
<evidence type="ECO:0000313" key="2">
    <source>
        <dbReference type="Proteomes" id="UP000708576"/>
    </source>
</evidence>
<dbReference type="RefSeq" id="WP_212216689.1">
    <property type="nucleotide sequence ID" value="NZ_JAGUCO010000011.1"/>
</dbReference>